<name>A0A6L5YTX9_9FIRM</name>
<dbReference type="SUPFAM" id="SSF53448">
    <property type="entry name" value="Nucleotide-diphospho-sugar transferases"/>
    <property type="match status" value="1"/>
</dbReference>
<dbReference type="Gene3D" id="3.90.550.10">
    <property type="entry name" value="Spore Coat Polysaccharide Biosynthesis Protein SpsA, Chain A"/>
    <property type="match status" value="1"/>
</dbReference>
<gene>
    <name evidence="2" type="ORF">FYJ75_11305</name>
</gene>
<keyword evidence="3" id="KW-1185">Reference proteome</keyword>
<protein>
    <submittedName>
        <fullName evidence="2">Glycosyltransferase family 2 protein</fullName>
    </submittedName>
</protein>
<proteinExistence type="predicted"/>
<accession>A0A6L5YTX9</accession>
<evidence type="ECO:0000259" key="1">
    <source>
        <dbReference type="Pfam" id="PF00535"/>
    </source>
</evidence>
<dbReference type="GO" id="GO:0016758">
    <property type="term" value="F:hexosyltransferase activity"/>
    <property type="evidence" value="ECO:0007669"/>
    <property type="project" value="UniProtKB-ARBA"/>
</dbReference>
<keyword evidence="2" id="KW-0808">Transferase</keyword>
<dbReference type="PANTHER" id="PTHR22916:SF3">
    <property type="entry name" value="UDP-GLCNAC:BETAGAL BETA-1,3-N-ACETYLGLUCOSAMINYLTRANSFERASE-LIKE PROTEIN 1"/>
    <property type="match status" value="1"/>
</dbReference>
<dbReference type="EMBL" id="VUNI01000021">
    <property type="protein sequence ID" value="MST75597.1"/>
    <property type="molecule type" value="Genomic_DNA"/>
</dbReference>
<feature type="domain" description="Glycosyltransferase 2-like" evidence="1">
    <location>
        <begin position="6"/>
        <end position="144"/>
    </location>
</feature>
<organism evidence="2 3">
    <name type="scientific">Roseburia porci</name>
    <dbReference type="NCBI Taxonomy" id="2605790"/>
    <lineage>
        <taxon>Bacteria</taxon>
        <taxon>Bacillati</taxon>
        <taxon>Bacillota</taxon>
        <taxon>Clostridia</taxon>
        <taxon>Lachnospirales</taxon>
        <taxon>Lachnospiraceae</taxon>
        <taxon>Roseburia</taxon>
    </lineage>
</organism>
<comment type="caution">
    <text evidence="2">The sequence shown here is derived from an EMBL/GenBank/DDBJ whole genome shotgun (WGS) entry which is preliminary data.</text>
</comment>
<dbReference type="AlphaFoldDB" id="A0A6L5YTX9"/>
<evidence type="ECO:0000313" key="3">
    <source>
        <dbReference type="Proteomes" id="UP000474024"/>
    </source>
</evidence>
<dbReference type="RefSeq" id="WP_154430563.1">
    <property type="nucleotide sequence ID" value="NZ_VUNI01000021.1"/>
</dbReference>
<dbReference type="PANTHER" id="PTHR22916">
    <property type="entry name" value="GLYCOSYLTRANSFERASE"/>
    <property type="match status" value="1"/>
</dbReference>
<dbReference type="InterPro" id="IPR001173">
    <property type="entry name" value="Glyco_trans_2-like"/>
</dbReference>
<dbReference type="Proteomes" id="UP000474024">
    <property type="component" value="Unassembled WGS sequence"/>
</dbReference>
<reference evidence="2 3" key="1">
    <citation type="submission" date="2019-08" db="EMBL/GenBank/DDBJ databases">
        <title>In-depth cultivation of the pig gut microbiome towards novel bacterial diversity and tailored functional studies.</title>
        <authorList>
            <person name="Wylensek D."/>
            <person name="Hitch T.C.A."/>
            <person name="Clavel T."/>
        </authorList>
    </citation>
    <scope>NUCLEOTIDE SEQUENCE [LARGE SCALE GENOMIC DNA]</scope>
    <source>
        <strain evidence="2 3">MUC/MUC-530-WT-4D</strain>
    </source>
</reference>
<evidence type="ECO:0000313" key="2">
    <source>
        <dbReference type="EMBL" id="MST75597.1"/>
    </source>
</evidence>
<dbReference type="Pfam" id="PF00535">
    <property type="entry name" value="Glycos_transf_2"/>
    <property type="match status" value="1"/>
</dbReference>
<sequence>MEKILSIVIPTYNAEKFLDKGLPTYILDDKEKMKKLEVLVVNDGTPDNSVAVAQKYVDQYPETFKIINKENGGHGSAINVGVEHVTGKYFKCVDADDWVVTDALSHMMDILEQSEAEVVVSSFKNYDLITQSYIPRDIHNPSEDKNKLYTIPEIMEIFGEVYYGMSFHGVTYQTKFYREQNYKLTEHVFYEDQEFATIPMCRATKIQLVEEELYVYRIGDVNQSIAAESQLKKLPDFHKIIFSMIAFEKKLPECPEGARDLWAKKVSMFIASYYQIALIKSKDKKKYRPVVEDINRKIEKESPYIYGCIKNKYKVFRLFNRLHMSNDFYDNQFSKMLKFVKKGFHVDRKIYY</sequence>
<dbReference type="InterPro" id="IPR029044">
    <property type="entry name" value="Nucleotide-diphossugar_trans"/>
</dbReference>
<dbReference type="CDD" id="cd00761">
    <property type="entry name" value="Glyco_tranf_GTA_type"/>
    <property type="match status" value="1"/>
</dbReference>